<dbReference type="RefSeq" id="WP_099092465.1">
    <property type="nucleotide sequence ID" value="NZ_CP017675.1"/>
</dbReference>
<reference evidence="1 2" key="1">
    <citation type="submission" date="2016-10" db="EMBL/GenBank/DDBJ databases">
        <title>Description of Gloeomargarita lithophora gen. nov., sp. nov., a thylakoid-bearing basal-branching cyanobacterium with intracellular carbonates, and proposal for Gloeomargaritales ord. nov.</title>
        <authorList>
            <person name="Moreira D."/>
            <person name="Tavera R."/>
            <person name="Benzerara K."/>
            <person name="Skouri-Panet F."/>
            <person name="Couradeau E."/>
            <person name="Gerard E."/>
            <person name="Loussert C."/>
            <person name="Novelo E."/>
            <person name="Zivanovic Y."/>
            <person name="Lopez-Garcia P."/>
        </authorList>
    </citation>
    <scope>NUCLEOTIDE SEQUENCE [LARGE SCALE GENOMIC DNA]</scope>
    <source>
        <strain evidence="1 2">D10</strain>
    </source>
</reference>
<protein>
    <submittedName>
        <fullName evidence="1">Uncharacterized protein</fullName>
    </submittedName>
</protein>
<name>A0A1J0AAV0_9CYAN</name>
<proteinExistence type="predicted"/>
<dbReference type="EMBL" id="CP017675">
    <property type="protein sequence ID" value="APB33055.1"/>
    <property type="molecule type" value="Genomic_DNA"/>
</dbReference>
<evidence type="ECO:0000313" key="1">
    <source>
        <dbReference type="EMBL" id="APB33055.1"/>
    </source>
</evidence>
<sequence>MTPEHLAQYMEATGRSTQPWLLAQLRLLKLRQEQPDLPPEEYLQRLRDIHRDLMNLGEWWQGRETEVFGDL</sequence>
<dbReference type="AlphaFoldDB" id="A0A1J0AAV0"/>
<evidence type="ECO:0000313" key="2">
    <source>
        <dbReference type="Proteomes" id="UP000180235"/>
    </source>
</evidence>
<gene>
    <name evidence="1" type="ORF">GlitD10_0741</name>
</gene>
<accession>A0A1J0AAV0</accession>
<keyword evidence="2" id="KW-1185">Reference proteome</keyword>
<organism evidence="1 2">
    <name type="scientific">Gloeomargarita lithophora Alchichica-D10</name>
    <dbReference type="NCBI Taxonomy" id="1188229"/>
    <lineage>
        <taxon>Bacteria</taxon>
        <taxon>Bacillati</taxon>
        <taxon>Cyanobacteriota</taxon>
        <taxon>Cyanophyceae</taxon>
        <taxon>Gloeomargaritales</taxon>
        <taxon>Gloeomargaritaceae</taxon>
        <taxon>Gloeomargarita</taxon>
    </lineage>
</organism>
<dbReference type="Proteomes" id="UP000180235">
    <property type="component" value="Chromosome"/>
</dbReference>
<dbReference type="KEGG" id="glt:GlitD10_0741"/>
<dbReference type="OrthoDB" id="465307at2"/>
<dbReference type="STRING" id="1188229.GlitD10_0741"/>